<dbReference type="InterPro" id="IPR041118">
    <property type="entry name" value="Rx_N"/>
</dbReference>
<evidence type="ECO:0000256" key="3">
    <source>
        <dbReference type="ARBA" id="ARBA00022821"/>
    </source>
</evidence>
<feature type="domain" description="Disease resistance N-terminal" evidence="5">
    <location>
        <begin position="10"/>
        <end position="94"/>
    </location>
</feature>
<keyword evidence="2" id="KW-0547">Nucleotide-binding</keyword>
<protein>
    <submittedName>
        <fullName evidence="7">Disease resistance RPP13-like protein 1 isoform X2</fullName>
    </submittedName>
</protein>
<evidence type="ECO:0000256" key="1">
    <source>
        <dbReference type="ARBA" id="ARBA00022737"/>
    </source>
</evidence>
<evidence type="ECO:0000256" key="2">
    <source>
        <dbReference type="ARBA" id="ARBA00022741"/>
    </source>
</evidence>
<keyword evidence="6" id="KW-1185">Reference proteome</keyword>
<dbReference type="Gene3D" id="1.20.5.4130">
    <property type="match status" value="1"/>
</dbReference>
<dbReference type="RefSeq" id="XP_048138215.1">
    <property type="nucleotide sequence ID" value="XM_048282258.1"/>
</dbReference>
<evidence type="ECO:0000313" key="7">
    <source>
        <dbReference type="RefSeq" id="XP_048138215.1"/>
    </source>
</evidence>
<dbReference type="Proteomes" id="UP000827889">
    <property type="component" value="Chromosome 7"/>
</dbReference>
<reference evidence="7" key="1">
    <citation type="submission" date="2025-08" db="UniProtKB">
        <authorList>
            <consortium name="RefSeq"/>
        </authorList>
    </citation>
    <scope>IDENTIFICATION</scope>
    <source>
        <tissue evidence="7">Leaf</tissue>
    </source>
</reference>
<evidence type="ECO:0000259" key="5">
    <source>
        <dbReference type="Pfam" id="PF18052"/>
    </source>
</evidence>
<dbReference type="GeneID" id="115731881"/>
<sequence length="124" mass="13752">MAESLLFSVAESVLGKIASPALQEAIAIYNVEDQIHELTETLTAIKAVLLDAEEQKAKNHLLQVWLDRLQEVFYDAEDVLDELECEALRKQVTSRYGGVKGKMNSHDQFVTPSGSSQSFGRALN</sequence>
<evidence type="ECO:0000313" key="6">
    <source>
        <dbReference type="Proteomes" id="UP000827889"/>
    </source>
</evidence>
<dbReference type="Pfam" id="PF18052">
    <property type="entry name" value="Rx_N"/>
    <property type="match status" value="1"/>
</dbReference>
<keyword evidence="4" id="KW-0175">Coiled coil</keyword>
<name>A0ABM3HNP0_9MYRT</name>
<evidence type="ECO:0000256" key="4">
    <source>
        <dbReference type="SAM" id="Coils"/>
    </source>
</evidence>
<gene>
    <name evidence="7" type="primary">LOC115731881</name>
</gene>
<proteinExistence type="predicted"/>
<feature type="coiled-coil region" evidence="4">
    <location>
        <begin position="35"/>
        <end position="86"/>
    </location>
</feature>
<keyword evidence="3" id="KW-0611">Plant defense</keyword>
<keyword evidence="1" id="KW-0677">Repeat</keyword>
<organism evidence="6 7">
    <name type="scientific">Rhodamnia argentea</name>
    <dbReference type="NCBI Taxonomy" id="178133"/>
    <lineage>
        <taxon>Eukaryota</taxon>
        <taxon>Viridiplantae</taxon>
        <taxon>Streptophyta</taxon>
        <taxon>Embryophyta</taxon>
        <taxon>Tracheophyta</taxon>
        <taxon>Spermatophyta</taxon>
        <taxon>Magnoliopsida</taxon>
        <taxon>eudicotyledons</taxon>
        <taxon>Gunneridae</taxon>
        <taxon>Pentapetalae</taxon>
        <taxon>rosids</taxon>
        <taxon>malvids</taxon>
        <taxon>Myrtales</taxon>
        <taxon>Myrtaceae</taxon>
        <taxon>Myrtoideae</taxon>
        <taxon>Myrteae</taxon>
        <taxon>Australasian group</taxon>
        <taxon>Rhodamnia</taxon>
    </lineage>
</organism>
<accession>A0ABM3HNP0</accession>